<dbReference type="Pfam" id="PF03703">
    <property type="entry name" value="bPH_2"/>
    <property type="match status" value="2"/>
</dbReference>
<keyword evidence="4" id="KW-1185">Reference proteome</keyword>
<name>A0A840WKI9_9ACTN</name>
<evidence type="ECO:0000313" key="4">
    <source>
        <dbReference type="Proteomes" id="UP000579647"/>
    </source>
</evidence>
<dbReference type="InterPro" id="IPR005182">
    <property type="entry name" value="YdbS-like_PH"/>
</dbReference>
<feature type="domain" description="YdbS-like PH" evidence="2">
    <location>
        <begin position="72"/>
        <end position="153"/>
    </location>
</feature>
<dbReference type="RefSeq" id="WP_221318850.1">
    <property type="nucleotide sequence ID" value="NZ_BAAAKM010000003.1"/>
</dbReference>
<evidence type="ECO:0000259" key="2">
    <source>
        <dbReference type="Pfam" id="PF03703"/>
    </source>
</evidence>
<feature type="transmembrane region" description="Helical" evidence="1">
    <location>
        <begin position="21"/>
        <end position="42"/>
    </location>
</feature>
<keyword evidence="1" id="KW-1133">Transmembrane helix</keyword>
<dbReference type="PIRSF" id="PIRSF026631">
    <property type="entry name" value="UCP026631"/>
    <property type="match status" value="1"/>
</dbReference>
<dbReference type="AlphaFoldDB" id="A0A840WKI9"/>
<dbReference type="PANTHER" id="PTHR34473">
    <property type="entry name" value="UPF0699 TRANSMEMBRANE PROTEIN YDBS"/>
    <property type="match status" value="1"/>
</dbReference>
<feature type="transmembrane region" description="Helical" evidence="1">
    <location>
        <begin position="381"/>
        <end position="401"/>
    </location>
</feature>
<dbReference type="Proteomes" id="UP000579647">
    <property type="component" value="Unassembled WGS sequence"/>
</dbReference>
<feature type="transmembrane region" description="Helical" evidence="1">
    <location>
        <begin position="242"/>
        <end position="266"/>
    </location>
</feature>
<reference evidence="3 4" key="1">
    <citation type="submission" date="2020-08" db="EMBL/GenBank/DDBJ databases">
        <title>Sequencing the genomes of 1000 actinobacteria strains.</title>
        <authorList>
            <person name="Klenk H.-P."/>
        </authorList>
    </citation>
    <scope>NUCLEOTIDE SEQUENCE [LARGE SCALE GENOMIC DNA]</scope>
    <source>
        <strain evidence="3 4">DSM 44598</strain>
    </source>
</reference>
<evidence type="ECO:0000256" key="1">
    <source>
        <dbReference type="SAM" id="Phobius"/>
    </source>
</evidence>
<organism evidence="3 4">
    <name type="scientific">Nocardiopsis metallicus</name>
    <dbReference type="NCBI Taxonomy" id="179819"/>
    <lineage>
        <taxon>Bacteria</taxon>
        <taxon>Bacillati</taxon>
        <taxon>Actinomycetota</taxon>
        <taxon>Actinomycetes</taxon>
        <taxon>Streptosporangiales</taxon>
        <taxon>Nocardiopsidaceae</taxon>
        <taxon>Nocardiopsis</taxon>
    </lineage>
</organism>
<proteinExistence type="predicted"/>
<feature type="transmembrane region" description="Helical" evidence="1">
    <location>
        <begin position="407"/>
        <end position="428"/>
    </location>
</feature>
<accession>A0A840WKI9</accession>
<evidence type="ECO:0000313" key="3">
    <source>
        <dbReference type="EMBL" id="MBB5492365.1"/>
    </source>
</evidence>
<dbReference type="PANTHER" id="PTHR34473:SF2">
    <property type="entry name" value="UPF0699 TRANSMEMBRANE PROTEIN YDBT"/>
    <property type="match status" value="1"/>
</dbReference>
<keyword evidence="1" id="KW-0472">Membrane</keyword>
<sequence length="526" mass="56852">MGEEHERAAEVPWSRLSNRMLWADGVWSLLSLAPLTIATWVFGTDVQTGNLMPWVIIAVIGVVRAAADALRWMFTRYRVTGEYMELRTGVLVRNHRSVRRERIRSVDLDAKFWHRIVGLRVLTIGAGQQAAAGESAFELDAVSKTEAEELRRLLALSSPAPIRRRSPEGTELDPGPAPDENVGRTRVLAGFRPGWFVYNMFNAWAFVMAAGLCWGAFMLAPAVGLDPTSWVVGLLDTWGLHWTWAALAGVLVLGVVGSLGLAVAFLTEYWNFELARVPGAKGTLLRTRHGLFRTREVNRDDDRIRGVQICEPVLWRWLGIADTTVVTTGLDEWSMSSPAAVLPRGPVRVARPIAGAVLGTSANPMDTPLRHHPRAALGRRLWWAAVTTALFTGAVGALAATGLLPLAAVWITAAALGPLALLGAVIAYRALGHGIADEYVVVRSGLFFRATTALRRSAVSTVVIRESVPQRLLGLRSVATMTAAGAGGYEAPDIAAAECTLFASDAAPGVLDPFLVAEEREAAPAR</sequence>
<comment type="caution">
    <text evidence="3">The sequence shown here is derived from an EMBL/GenBank/DDBJ whole genome shotgun (WGS) entry which is preliminary data.</text>
</comment>
<feature type="domain" description="YdbS-like PH" evidence="2">
    <location>
        <begin position="428"/>
        <end position="496"/>
    </location>
</feature>
<keyword evidence="1" id="KW-0812">Transmembrane</keyword>
<feature type="transmembrane region" description="Helical" evidence="1">
    <location>
        <begin position="201"/>
        <end position="222"/>
    </location>
</feature>
<gene>
    <name evidence="3" type="ORF">HNR07_003502</name>
</gene>
<dbReference type="InterPro" id="IPR014529">
    <property type="entry name" value="UCP026631"/>
</dbReference>
<dbReference type="EMBL" id="JACHDO010000001">
    <property type="protein sequence ID" value="MBB5492365.1"/>
    <property type="molecule type" value="Genomic_DNA"/>
</dbReference>
<protein>
    <submittedName>
        <fullName evidence="3">Putative membrane protein</fullName>
    </submittedName>
</protein>
<feature type="transmembrane region" description="Helical" evidence="1">
    <location>
        <begin position="54"/>
        <end position="74"/>
    </location>
</feature>